<dbReference type="AlphaFoldDB" id="A0A850DUT0"/>
<feature type="domain" description="DUF2090" evidence="1">
    <location>
        <begin position="8"/>
        <end position="301"/>
    </location>
</feature>
<dbReference type="InterPro" id="IPR018659">
    <property type="entry name" value="DUF2090"/>
</dbReference>
<dbReference type="EMBL" id="JABMCG010000123">
    <property type="protein sequence ID" value="NUU29227.1"/>
    <property type="molecule type" value="Genomic_DNA"/>
</dbReference>
<dbReference type="Pfam" id="PF09863">
    <property type="entry name" value="DUF2090"/>
    <property type="match status" value="1"/>
</dbReference>
<evidence type="ECO:0000313" key="2">
    <source>
        <dbReference type="EMBL" id="NUU29227.1"/>
    </source>
</evidence>
<proteinExistence type="predicted"/>
<dbReference type="SUPFAM" id="SSF51569">
    <property type="entry name" value="Aldolase"/>
    <property type="match status" value="1"/>
</dbReference>
<dbReference type="InterPro" id="IPR013785">
    <property type="entry name" value="Aldolase_TIM"/>
</dbReference>
<protein>
    <submittedName>
        <fullName evidence="2">DUF2090 domain-containing protein</fullName>
    </submittedName>
</protein>
<dbReference type="RefSeq" id="WP_175326570.1">
    <property type="nucleotide sequence ID" value="NZ_BAAAWP010000001.1"/>
</dbReference>
<name>A0A850DUT0_9MICO</name>
<gene>
    <name evidence="2" type="ORF">HP467_14115</name>
</gene>
<comment type="caution">
    <text evidence="2">The sequence shown here is derived from an EMBL/GenBank/DDBJ whole genome shotgun (WGS) entry which is preliminary data.</text>
</comment>
<accession>A0A850DUT0</accession>
<dbReference type="Gene3D" id="3.20.20.70">
    <property type="entry name" value="Aldolase class I"/>
    <property type="match status" value="1"/>
</dbReference>
<organism evidence="2 3">
    <name type="scientific">Curtobacterium citreum</name>
    <dbReference type="NCBI Taxonomy" id="2036"/>
    <lineage>
        <taxon>Bacteria</taxon>
        <taxon>Bacillati</taxon>
        <taxon>Actinomycetota</taxon>
        <taxon>Actinomycetes</taxon>
        <taxon>Micrococcales</taxon>
        <taxon>Microbacteriaceae</taxon>
        <taxon>Curtobacterium</taxon>
    </lineage>
</organism>
<reference evidence="2 3" key="1">
    <citation type="submission" date="2020-05" db="EMBL/GenBank/DDBJ databases">
        <title>Genome Sequencing of Type Strains.</title>
        <authorList>
            <person name="Lemaire J.F."/>
            <person name="Inderbitzin P."/>
            <person name="Gregorio O.A."/>
            <person name="Collins S.B."/>
            <person name="Wespe N."/>
            <person name="Knight-Connoni V."/>
        </authorList>
    </citation>
    <scope>NUCLEOTIDE SEQUENCE [LARGE SCALE GENOMIC DNA]</scope>
    <source>
        <strain evidence="2 3">DSM 20512</strain>
    </source>
</reference>
<evidence type="ECO:0000259" key="1">
    <source>
        <dbReference type="Pfam" id="PF09863"/>
    </source>
</evidence>
<dbReference type="Proteomes" id="UP000539146">
    <property type="component" value="Unassembled WGS sequence"/>
</dbReference>
<sequence length="314" mass="34574">MADLDEQHPLFLFAMDQRSSLLEHTYGDDSGEAADEADAERVRAGKQLVYRGVLAALAAGASRARTGVLVDERYGADVARLVKEAGLVLAMPVERSGREWFELEYGDDWVAHVDAFDPDFVKVLVRDNPGFDADERTAQAERLAGVSRTLHDAGRPFLVELLVPATDEQQQDGGTDYDRDVRPGLVVEVVGYLQEHGVEPDVWKLEGLDRTEDARRVVEAVRAGGRDGVQCIVLGRDAPEEQLDHWLRTAAPVDGFVGFAIGRSNWEDALDDVVHQGLDHEGAERLIAANYRHFVDTWLEARPDVVDGVDAGGH</sequence>
<evidence type="ECO:0000313" key="3">
    <source>
        <dbReference type="Proteomes" id="UP000539146"/>
    </source>
</evidence>